<accession>A0A0V0H890</accession>
<organism evidence="1">
    <name type="scientific">Solanum chacoense</name>
    <name type="common">Chaco potato</name>
    <dbReference type="NCBI Taxonomy" id="4108"/>
    <lineage>
        <taxon>Eukaryota</taxon>
        <taxon>Viridiplantae</taxon>
        <taxon>Streptophyta</taxon>
        <taxon>Embryophyta</taxon>
        <taxon>Tracheophyta</taxon>
        <taxon>Spermatophyta</taxon>
        <taxon>Magnoliopsida</taxon>
        <taxon>eudicotyledons</taxon>
        <taxon>Gunneridae</taxon>
        <taxon>Pentapetalae</taxon>
        <taxon>asterids</taxon>
        <taxon>lamiids</taxon>
        <taxon>Solanales</taxon>
        <taxon>Solanaceae</taxon>
        <taxon>Solanoideae</taxon>
        <taxon>Solaneae</taxon>
        <taxon>Solanum</taxon>
    </lineage>
</organism>
<sequence>MSKQIRGSPEKRDEVRRWSCCCRVASPDLSLLQLVVRRSWVLELRDLVGVPAKRIKSLWGEGKGLAWWICYLLAFLPKPRS</sequence>
<dbReference type="AlphaFoldDB" id="A0A0V0H890"/>
<reference evidence="1" key="1">
    <citation type="submission" date="2015-12" db="EMBL/GenBank/DDBJ databases">
        <title>Gene expression during late stages of embryo sac development: a critical building block for successful pollen-pistil interactions.</title>
        <authorList>
            <person name="Liu Y."/>
            <person name="Joly V."/>
            <person name="Sabar M."/>
            <person name="Matton D.P."/>
        </authorList>
    </citation>
    <scope>NUCLEOTIDE SEQUENCE</scope>
</reference>
<evidence type="ECO:0000313" key="1">
    <source>
        <dbReference type="EMBL" id="JAP16590.1"/>
    </source>
</evidence>
<proteinExistence type="predicted"/>
<dbReference type="EMBL" id="GEDG01023633">
    <property type="protein sequence ID" value="JAP16590.1"/>
    <property type="molecule type" value="Transcribed_RNA"/>
</dbReference>
<protein>
    <submittedName>
        <fullName evidence="1">Putative ovule protein</fullName>
    </submittedName>
</protein>
<name>A0A0V0H890_SOLCH</name>